<dbReference type="Proteomes" id="UP000887565">
    <property type="component" value="Unplaced"/>
</dbReference>
<reference evidence="2" key="1">
    <citation type="submission" date="2022-11" db="UniProtKB">
        <authorList>
            <consortium name="WormBaseParasite"/>
        </authorList>
    </citation>
    <scope>IDENTIFICATION</scope>
</reference>
<sequence length="79" mass="9115">MTRLIGEKQPPLTSHYQNSTSHRLPRYQFARPIFGFGGPSRTFGAFFVTFDQGLLRLGPITCHFRMEKSLLTRIDRTGR</sequence>
<dbReference type="WBParaSite" id="nRc.2.0.1.t45515-RA">
    <property type="protein sequence ID" value="nRc.2.0.1.t45515-RA"/>
    <property type="gene ID" value="nRc.2.0.1.g45515"/>
</dbReference>
<keyword evidence="1" id="KW-1185">Reference proteome</keyword>
<organism evidence="1 2">
    <name type="scientific">Romanomermis culicivorax</name>
    <name type="common">Nematode worm</name>
    <dbReference type="NCBI Taxonomy" id="13658"/>
    <lineage>
        <taxon>Eukaryota</taxon>
        <taxon>Metazoa</taxon>
        <taxon>Ecdysozoa</taxon>
        <taxon>Nematoda</taxon>
        <taxon>Enoplea</taxon>
        <taxon>Dorylaimia</taxon>
        <taxon>Mermithida</taxon>
        <taxon>Mermithoidea</taxon>
        <taxon>Mermithidae</taxon>
        <taxon>Romanomermis</taxon>
    </lineage>
</organism>
<evidence type="ECO:0000313" key="2">
    <source>
        <dbReference type="WBParaSite" id="nRc.2.0.1.t45515-RA"/>
    </source>
</evidence>
<protein>
    <submittedName>
        <fullName evidence="2">Uncharacterized protein</fullName>
    </submittedName>
</protein>
<proteinExistence type="predicted"/>
<accession>A0A915L6Z9</accession>
<dbReference type="AlphaFoldDB" id="A0A915L6Z9"/>
<evidence type="ECO:0000313" key="1">
    <source>
        <dbReference type="Proteomes" id="UP000887565"/>
    </source>
</evidence>
<name>A0A915L6Z9_ROMCU</name>